<organism evidence="1 2">
    <name type="scientific">Phenylobacterium kunshanense</name>
    <dbReference type="NCBI Taxonomy" id="1445034"/>
    <lineage>
        <taxon>Bacteria</taxon>
        <taxon>Pseudomonadati</taxon>
        <taxon>Pseudomonadota</taxon>
        <taxon>Alphaproteobacteria</taxon>
        <taxon>Caulobacterales</taxon>
        <taxon>Caulobacteraceae</taxon>
        <taxon>Phenylobacterium</taxon>
    </lineage>
</organism>
<dbReference type="EMBL" id="QFYS01000008">
    <property type="protein sequence ID" value="RAK63332.1"/>
    <property type="molecule type" value="Genomic_DNA"/>
</dbReference>
<name>A0A328B7G9_9CAUL</name>
<evidence type="ECO:0008006" key="3">
    <source>
        <dbReference type="Google" id="ProtNLM"/>
    </source>
</evidence>
<dbReference type="Proteomes" id="UP000249524">
    <property type="component" value="Unassembled WGS sequence"/>
</dbReference>
<keyword evidence="2" id="KW-1185">Reference proteome</keyword>
<gene>
    <name evidence="1" type="ORF">DJ019_16515</name>
</gene>
<comment type="caution">
    <text evidence="1">The sequence shown here is derived from an EMBL/GenBank/DDBJ whole genome shotgun (WGS) entry which is preliminary data.</text>
</comment>
<reference evidence="1 2" key="1">
    <citation type="submission" date="2018-05" db="EMBL/GenBank/DDBJ databases">
        <authorList>
            <person name="Lanie J.A."/>
            <person name="Ng W.-L."/>
            <person name="Kazmierczak K.M."/>
            <person name="Andrzejewski T.M."/>
            <person name="Davidsen T.M."/>
            <person name="Wayne K.J."/>
            <person name="Tettelin H."/>
            <person name="Glass J.I."/>
            <person name="Rusch D."/>
            <person name="Podicherti R."/>
            <person name="Tsui H.-C.T."/>
            <person name="Winkler M.E."/>
        </authorList>
    </citation>
    <scope>NUCLEOTIDE SEQUENCE [LARGE SCALE GENOMIC DNA]</scope>
    <source>
        <strain evidence="1 2">BUT-10</strain>
    </source>
</reference>
<evidence type="ECO:0000313" key="2">
    <source>
        <dbReference type="Proteomes" id="UP000249524"/>
    </source>
</evidence>
<evidence type="ECO:0000313" key="1">
    <source>
        <dbReference type="EMBL" id="RAK63332.1"/>
    </source>
</evidence>
<sequence length="157" mass="16850">MPLLAALALVLSACGGGAPKGAAEAATRLLTAAMNDDQAAFEAEIDRAALRDDVRRQVTAMAKTKALDVEGGPSEFALDRMISPEAIRLVDAQGRRRTEAPAPDEVRRMLKPLGERKVCLRQGGSDCLLTFGKGKDGWRLVGMQARDMTIQVAEARF</sequence>
<proteinExistence type="predicted"/>
<accession>A0A328B7G9</accession>
<protein>
    <recommendedName>
        <fullName evidence="3">DUF2939 domain-containing protein</fullName>
    </recommendedName>
</protein>
<dbReference type="AlphaFoldDB" id="A0A328B7G9"/>